<reference evidence="2" key="1">
    <citation type="submission" date="2023-07" db="EMBL/GenBank/DDBJ databases">
        <title>A chromosome-level genome assembly of Lolium multiflorum.</title>
        <authorList>
            <person name="Chen Y."/>
            <person name="Copetti D."/>
            <person name="Kolliker R."/>
            <person name="Studer B."/>
        </authorList>
    </citation>
    <scope>NUCLEOTIDE SEQUENCE</scope>
    <source>
        <strain evidence="2">02402/16</strain>
        <tissue evidence="2">Leaf</tissue>
    </source>
</reference>
<evidence type="ECO:0000259" key="1">
    <source>
        <dbReference type="Pfam" id="PF08387"/>
    </source>
</evidence>
<evidence type="ECO:0000313" key="2">
    <source>
        <dbReference type="EMBL" id="KAK1613046.1"/>
    </source>
</evidence>
<protein>
    <recommendedName>
        <fullName evidence="1">FBD domain-containing protein</fullName>
    </recommendedName>
</protein>
<accession>A0AAD8R313</accession>
<feature type="domain" description="FBD" evidence="1">
    <location>
        <begin position="150"/>
        <end position="186"/>
    </location>
</feature>
<dbReference type="Pfam" id="PF08387">
    <property type="entry name" value="FBD"/>
    <property type="match status" value="1"/>
</dbReference>
<dbReference type="PANTHER" id="PTHR34709:SF54">
    <property type="entry name" value="GENOME ASSEMBLY, CHROMOSOME: II"/>
    <property type="match status" value="1"/>
</dbReference>
<proteinExistence type="predicted"/>
<comment type="caution">
    <text evidence="2">The sequence shown here is derived from an EMBL/GenBank/DDBJ whole genome shotgun (WGS) entry which is preliminary data.</text>
</comment>
<dbReference type="InterPro" id="IPR006566">
    <property type="entry name" value="FBD"/>
</dbReference>
<gene>
    <name evidence="2" type="ORF">QYE76_036719</name>
</gene>
<name>A0AAD8R313_LOLMU</name>
<dbReference type="AlphaFoldDB" id="A0AAD8R313"/>
<organism evidence="2 3">
    <name type="scientific">Lolium multiflorum</name>
    <name type="common">Italian ryegrass</name>
    <name type="synonym">Lolium perenne subsp. multiflorum</name>
    <dbReference type="NCBI Taxonomy" id="4521"/>
    <lineage>
        <taxon>Eukaryota</taxon>
        <taxon>Viridiplantae</taxon>
        <taxon>Streptophyta</taxon>
        <taxon>Embryophyta</taxon>
        <taxon>Tracheophyta</taxon>
        <taxon>Spermatophyta</taxon>
        <taxon>Magnoliopsida</taxon>
        <taxon>Liliopsida</taxon>
        <taxon>Poales</taxon>
        <taxon>Poaceae</taxon>
        <taxon>BOP clade</taxon>
        <taxon>Pooideae</taxon>
        <taxon>Poodae</taxon>
        <taxon>Poeae</taxon>
        <taxon>Poeae Chloroplast Group 2 (Poeae type)</taxon>
        <taxon>Loliodinae</taxon>
        <taxon>Loliinae</taxon>
        <taxon>Lolium</taxon>
    </lineage>
</organism>
<dbReference type="EMBL" id="JAUUTY010000007">
    <property type="protein sequence ID" value="KAK1613046.1"/>
    <property type="molecule type" value="Genomic_DNA"/>
</dbReference>
<evidence type="ECO:0000313" key="3">
    <source>
        <dbReference type="Proteomes" id="UP001231189"/>
    </source>
</evidence>
<keyword evidence="3" id="KW-1185">Reference proteome</keyword>
<sequence>MSLRPYKQLDISVTAPMMETISWHCSYCYVRMAPGFGSWRLNELRIQMAQRQEELPSLHIDASMGSLSDPPQVADFRKEIEKHLFAAFSSLELHLITCGHDYGSLVFHLIGMHQIHRAMRRLNVIIPEINEKKECPTNCLCRPTKVQTILLIALEEIQIDGFEGDDHEFDFLELVFKSAPMLKRVTVKLSHDDHQEPKYSRLYGLFRAYTSVECCVYLSTGEYMACIHD</sequence>
<dbReference type="InterPro" id="IPR055312">
    <property type="entry name" value="FBL15-like"/>
</dbReference>
<dbReference type="PANTHER" id="PTHR34709">
    <property type="entry name" value="OS10G0396666 PROTEIN"/>
    <property type="match status" value="1"/>
</dbReference>
<dbReference type="Proteomes" id="UP001231189">
    <property type="component" value="Unassembled WGS sequence"/>
</dbReference>